<proteinExistence type="predicted"/>
<comment type="caution">
    <text evidence="2">The sequence shown here is derived from an EMBL/GenBank/DDBJ whole genome shotgun (WGS) entry which is preliminary data.</text>
</comment>
<sequence>MSRTCASPAGELREFANVLNAADADSIYLYLPRNLSSCHMCAEVEEQHWEHKMKLLAGFLRRESSDSGDDDLLSMKPIPAGGTFPVFTTKLRSGRTVQSPAMATNDNSSASPSVAPATTYLTMPYPRDPAASGAPRGILRRSKPSPGWPERRRRGRLVTFADALGLELEHVRRLVHRIRTPAAASEATPQPRAASATLEAAFSVASGDELRQRVLQDKVRAAQSYPRDVNRFGREDCTQSDPAEGTTPMLVPTLHTTTIANNNYGQI</sequence>
<dbReference type="Proteomes" id="UP000821866">
    <property type="component" value="Unassembled WGS sequence"/>
</dbReference>
<protein>
    <submittedName>
        <fullName evidence="2">Uncharacterized protein</fullName>
    </submittedName>
</protein>
<keyword evidence="3" id="KW-1185">Reference proteome</keyword>
<evidence type="ECO:0000256" key="1">
    <source>
        <dbReference type="SAM" id="MobiDB-lite"/>
    </source>
</evidence>
<name>A0A9J6CUL6_RHIMP</name>
<accession>A0A9J6CUL6</accession>
<evidence type="ECO:0000313" key="2">
    <source>
        <dbReference type="EMBL" id="KAH7932275.1"/>
    </source>
</evidence>
<feature type="region of interest" description="Disordered" evidence="1">
    <location>
        <begin position="124"/>
        <end position="151"/>
    </location>
</feature>
<dbReference type="AlphaFoldDB" id="A0A9J6CUL6"/>
<organism evidence="2 3">
    <name type="scientific">Rhipicephalus microplus</name>
    <name type="common">Cattle tick</name>
    <name type="synonym">Boophilus microplus</name>
    <dbReference type="NCBI Taxonomy" id="6941"/>
    <lineage>
        <taxon>Eukaryota</taxon>
        <taxon>Metazoa</taxon>
        <taxon>Ecdysozoa</taxon>
        <taxon>Arthropoda</taxon>
        <taxon>Chelicerata</taxon>
        <taxon>Arachnida</taxon>
        <taxon>Acari</taxon>
        <taxon>Parasitiformes</taxon>
        <taxon>Ixodida</taxon>
        <taxon>Ixodoidea</taxon>
        <taxon>Ixodidae</taxon>
        <taxon>Rhipicephalinae</taxon>
        <taxon>Rhipicephalus</taxon>
        <taxon>Boophilus</taxon>
    </lineage>
</organism>
<reference evidence="2" key="1">
    <citation type="journal article" date="2020" name="Cell">
        <title>Large-Scale Comparative Analyses of Tick Genomes Elucidate Their Genetic Diversity and Vector Capacities.</title>
        <authorList>
            <consortium name="Tick Genome and Microbiome Consortium (TIGMIC)"/>
            <person name="Jia N."/>
            <person name="Wang J."/>
            <person name="Shi W."/>
            <person name="Du L."/>
            <person name="Sun Y."/>
            <person name="Zhan W."/>
            <person name="Jiang J.F."/>
            <person name="Wang Q."/>
            <person name="Zhang B."/>
            <person name="Ji P."/>
            <person name="Bell-Sakyi L."/>
            <person name="Cui X.M."/>
            <person name="Yuan T.T."/>
            <person name="Jiang B.G."/>
            <person name="Yang W.F."/>
            <person name="Lam T.T."/>
            <person name="Chang Q.C."/>
            <person name="Ding S.J."/>
            <person name="Wang X.J."/>
            <person name="Zhu J.G."/>
            <person name="Ruan X.D."/>
            <person name="Zhao L."/>
            <person name="Wei J.T."/>
            <person name="Ye R.Z."/>
            <person name="Que T.C."/>
            <person name="Du C.H."/>
            <person name="Zhou Y.H."/>
            <person name="Cheng J.X."/>
            <person name="Dai P.F."/>
            <person name="Guo W.B."/>
            <person name="Han X.H."/>
            <person name="Huang E.J."/>
            <person name="Li L.F."/>
            <person name="Wei W."/>
            <person name="Gao Y.C."/>
            <person name="Liu J.Z."/>
            <person name="Shao H.Z."/>
            <person name="Wang X."/>
            <person name="Wang C.C."/>
            <person name="Yang T.C."/>
            <person name="Huo Q.B."/>
            <person name="Li W."/>
            <person name="Chen H.Y."/>
            <person name="Chen S.E."/>
            <person name="Zhou L.G."/>
            <person name="Ni X.B."/>
            <person name="Tian J.H."/>
            <person name="Sheng Y."/>
            <person name="Liu T."/>
            <person name="Pan Y.S."/>
            <person name="Xia L.Y."/>
            <person name="Li J."/>
            <person name="Zhao F."/>
            <person name="Cao W.C."/>
        </authorList>
    </citation>
    <scope>NUCLEOTIDE SEQUENCE</scope>
    <source>
        <strain evidence="2">Rmic-2018</strain>
    </source>
</reference>
<dbReference type="EMBL" id="JABSTU010006805">
    <property type="protein sequence ID" value="KAH7932275.1"/>
    <property type="molecule type" value="Genomic_DNA"/>
</dbReference>
<gene>
    <name evidence="2" type="ORF">HPB51_029416</name>
</gene>
<dbReference type="VEuPathDB" id="VectorBase:LOC119187471"/>
<reference evidence="2" key="2">
    <citation type="submission" date="2021-09" db="EMBL/GenBank/DDBJ databases">
        <authorList>
            <person name="Jia N."/>
            <person name="Wang J."/>
            <person name="Shi W."/>
            <person name="Du L."/>
            <person name="Sun Y."/>
            <person name="Zhan W."/>
            <person name="Jiang J."/>
            <person name="Wang Q."/>
            <person name="Zhang B."/>
            <person name="Ji P."/>
            <person name="Sakyi L.B."/>
            <person name="Cui X."/>
            <person name="Yuan T."/>
            <person name="Jiang B."/>
            <person name="Yang W."/>
            <person name="Lam T.T.-Y."/>
            <person name="Chang Q."/>
            <person name="Ding S."/>
            <person name="Wang X."/>
            <person name="Zhu J."/>
            <person name="Ruan X."/>
            <person name="Zhao L."/>
            <person name="Wei J."/>
            <person name="Que T."/>
            <person name="Du C."/>
            <person name="Cheng J."/>
            <person name="Dai P."/>
            <person name="Han X."/>
            <person name="Huang E."/>
            <person name="Gao Y."/>
            <person name="Liu J."/>
            <person name="Shao H."/>
            <person name="Ye R."/>
            <person name="Li L."/>
            <person name="Wei W."/>
            <person name="Wang X."/>
            <person name="Wang C."/>
            <person name="Huo Q."/>
            <person name="Li W."/>
            <person name="Guo W."/>
            <person name="Chen H."/>
            <person name="Chen S."/>
            <person name="Zhou L."/>
            <person name="Zhou L."/>
            <person name="Ni X."/>
            <person name="Tian J."/>
            <person name="Zhou Y."/>
            <person name="Sheng Y."/>
            <person name="Liu T."/>
            <person name="Pan Y."/>
            <person name="Xia L."/>
            <person name="Li J."/>
            <person name="Zhao F."/>
            <person name="Cao W."/>
        </authorList>
    </citation>
    <scope>NUCLEOTIDE SEQUENCE</scope>
    <source>
        <strain evidence="2">Rmic-2018</strain>
        <tissue evidence="2">Larvae</tissue>
    </source>
</reference>
<evidence type="ECO:0000313" key="3">
    <source>
        <dbReference type="Proteomes" id="UP000821866"/>
    </source>
</evidence>